<accession>A0ABT8BYH7</accession>
<evidence type="ECO:0000313" key="3">
    <source>
        <dbReference type="Proteomes" id="UP001238540"/>
    </source>
</evidence>
<evidence type="ECO:0000313" key="2">
    <source>
        <dbReference type="EMBL" id="MDN3611877.1"/>
    </source>
</evidence>
<dbReference type="Proteomes" id="UP001238540">
    <property type="component" value="Unassembled WGS sequence"/>
</dbReference>
<proteinExistence type="predicted"/>
<reference evidence="3" key="1">
    <citation type="journal article" date="2019" name="Int. J. Syst. Evol. Microbiol.">
        <title>The Global Catalogue of Microorganisms (GCM) 10K type strain sequencing project: providing services to taxonomists for standard genome sequencing and annotation.</title>
        <authorList>
            <consortium name="The Broad Institute Genomics Platform"/>
            <consortium name="The Broad Institute Genome Sequencing Center for Infectious Disease"/>
            <person name="Wu L."/>
            <person name="Ma J."/>
        </authorList>
    </citation>
    <scope>NUCLEOTIDE SEQUENCE [LARGE SCALE GENOMIC DNA]</scope>
    <source>
        <strain evidence="3">CECT 7398</strain>
    </source>
</reference>
<keyword evidence="3" id="KW-1185">Reference proteome</keyword>
<dbReference type="RefSeq" id="WP_170883800.1">
    <property type="nucleotide sequence ID" value="NZ_JABEYA020000026.1"/>
</dbReference>
<name>A0ABT8BYH7_9VIBR</name>
<comment type="caution">
    <text evidence="2">The sequence shown here is derived from an EMBL/GenBank/DDBJ whole genome shotgun (WGS) entry which is preliminary data.</text>
</comment>
<feature type="region of interest" description="Disordered" evidence="1">
    <location>
        <begin position="19"/>
        <end position="47"/>
    </location>
</feature>
<sequence length="47" mass="5640">MTFNKYFVFVSKALQTEMNKENERKNHKETQRQAFVKQAQQHGGLIR</sequence>
<evidence type="ECO:0000256" key="1">
    <source>
        <dbReference type="SAM" id="MobiDB-lite"/>
    </source>
</evidence>
<gene>
    <name evidence="2" type="ORF">QWZ16_19985</name>
</gene>
<dbReference type="EMBL" id="JAUFQC010000027">
    <property type="protein sequence ID" value="MDN3611877.1"/>
    <property type="molecule type" value="Genomic_DNA"/>
</dbReference>
<feature type="compositionally biased region" description="Basic and acidic residues" evidence="1">
    <location>
        <begin position="19"/>
        <end position="31"/>
    </location>
</feature>
<protein>
    <submittedName>
        <fullName evidence="2">Uncharacterized protein</fullName>
    </submittedName>
</protein>
<organism evidence="2 3">
    <name type="scientific">Vibrio ostreicida</name>
    <dbReference type="NCBI Taxonomy" id="526588"/>
    <lineage>
        <taxon>Bacteria</taxon>
        <taxon>Pseudomonadati</taxon>
        <taxon>Pseudomonadota</taxon>
        <taxon>Gammaproteobacteria</taxon>
        <taxon>Vibrionales</taxon>
        <taxon>Vibrionaceae</taxon>
        <taxon>Vibrio</taxon>
    </lineage>
</organism>